<accession>A0A6V8MWS4</accession>
<comment type="caution">
    <text evidence="2">The sequence shown here is derived from an EMBL/GenBank/DDBJ whole genome shotgun (WGS) entry which is preliminary data.</text>
</comment>
<feature type="domain" description="CHAD" evidence="1">
    <location>
        <begin position="23"/>
        <end position="308"/>
    </location>
</feature>
<dbReference type="EMBL" id="BLXY01000004">
    <property type="protein sequence ID" value="GFO64542.1"/>
    <property type="molecule type" value="Genomic_DNA"/>
</dbReference>
<dbReference type="PROSITE" id="PS51708">
    <property type="entry name" value="CHAD"/>
    <property type="match status" value="1"/>
</dbReference>
<evidence type="ECO:0000259" key="1">
    <source>
        <dbReference type="PROSITE" id="PS51708"/>
    </source>
</evidence>
<dbReference type="Pfam" id="PF05235">
    <property type="entry name" value="CHAD"/>
    <property type="match status" value="1"/>
</dbReference>
<dbReference type="Proteomes" id="UP000568888">
    <property type="component" value="Unassembled WGS sequence"/>
</dbReference>
<gene>
    <name evidence="2" type="ORF">GMPD_24610</name>
</gene>
<dbReference type="PANTHER" id="PTHR39339:SF1">
    <property type="entry name" value="CHAD DOMAIN-CONTAINING PROTEIN"/>
    <property type="match status" value="1"/>
</dbReference>
<evidence type="ECO:0000313" key="3">
    <source>
        <dbReference type="Proteomes" id="UP000568888"/>
    </source>
</evidence>
<sequence length="324" mass="36297">MLSVLVKAMSTPAERTSSPQLRPARLWFAASHLLAMLQQEFFAHWRATLRGFDLDEVHDLRVASRRLREGLALFAPLLPEKKVARLSRRVKRLTILLGELRNVDEALVFFSGLTEAEPGAAPAATDDLLRTLSKEREATQKAVTRSLARFGAGKLEVELAGLAEQLNPFKPHEVDPFMGIGPYAAGALEERVKLVEELFPAALHEEDAVAQHRLRIAFKKLRYRLEILAPLLEGTGSAGCLSPSDQLRRVLKRYQDLLGKLHDLDVFAEMVQERVAPGTGREELLQVLAQRRTELYASFEQARHEQPIAPLASQVSVELRLPNR</sequence>
<dbReference type="SMART" id="SM00880">
    <property type="entry name" value="CHAD"/>
    <property type="match status" value="1"/>
</dbReference>
<reference evidence="3" key="1">
    <citation type="submission" date="2020-06" db="EMBL/GenBank/DDBJ databases">
        <title>Draft genomic sequecing of Geomonas sp. Red736.</title>
        <authorList>
            <person name="Itoh H."/>
            <person name="Xu Z.X."/>
            <person name="Ushijima N."/>
            <person name="Masuda Y."/>
            <person name="Shiratori Y."/>
            <person name="Senoo K."/>
        </authorList>
    </citation>
    <scope>NUCLEOTIDE SEQUENCE [LARGE SCALE GENOMIC DNA]</scope>
    <source>
        <strain evidence="3">Red736</strain>
    </source>
</reference>
<evidence type="ECO:0000313" key="2">
    <source>
        <dbReference type="EMBL" id="GFO64542.1"/>
    </source>
</evidence>
<dbReference type="AlphaFoldDB" id="A0A6V8MWS4"/>
<proteinExistence type="predicted"/>
<dbReference type="InterPro" id="IPR007899">
    <property type="entry name" value="CHAD_dom"/>
</dbReference>
<organism evidence="2 3">
    <name type="scientific">Geomonas paludis</name>
    <dbReference type="NCBI Taxonomy" id="2740185"/>
    <lineage>
        <taxon>Bacteria</taxon>
        <taxon>Pseudomonadati</taxon>
        <taxon>Thermodesulfobacteriota</taxon>
        <taxon>Desulfuromonadia</taxon>
        <taxon>Geobacterales</taxon>
        <taxon>Geobacteraceae</taxon>
        <taxon>Geomonas</taxon>
    </lineage>
</organism>
<dbReference type="PANTHER" id="PTHR39339">
    <property type="entry name" value="SLR1444 PROTEIN"/>
    <property type="match status" value="1"/>
</dbReference>
<dbReference type="Gene3D" id="1.40.20.10">
    <property type="entry name" value="CHAD domain"/>
    <property type="match status" value="1"/>
</dbReference>
<name>A0A6V8MWS4_9BACT</name>
<dbReference type="InterPro" id="IPR038186">
    <property type="entry name" value="CHAD_dom_sf"/>
</dbReference>
<protein>
    <submittedName>
        <fullName evidence="2">CHAD domain-containing protein</fullName>
    </submittedName>
</protein>